<keyword evidence="13" id="KW-1185">Reference proteome</keyword>
<feature type="compositionally biased region" description="Basic and acidic residues" evidence="10">
    <location>
        <begin position="668"/>
        <end position="678"/>
    </location>
</feature>
<keyword evidence="5 8" id="KW-0238">DNA-binding</keyword>
<evidence type="ECO:0000313" key="13">
    <source>
        <dbReference type="Proteomes" id="UP000694415"/>
    </source>
</evidence>
<dbReference type="GO" id="GO:0048709">
    <property type="term" value="P:oligodendrocyte differentiation"/>
    <property type="evidence" value="ECO:0007669"/>
    <property type="project" value="UniProtKB-ARBA"/>
</dbReference>
<name>A0A8C6HJM3_MUSSI</name>
<keyword evidence="7 8" id="KW-0539">Nucleus</keyword>
<evidence type="ECO:0000256" key="3">
    <source>
        <dbReference type="ARBA" id="ARBA00023015"/>
    </source>
</evidence>
<dbReference type="InterPro" id="IPR009071">
    <property type="entry name" value="HMG_box_dom"/>
</dbReference>
<dbReference type="GO" id="GO:0005634">
    <property type="term" value="C:nucleus"/>
    <property type="evidence" value="ECO:0007669"/>
    <property type="project" value="UniProtKB-SubCell"/>
</dbReference>
<dbReference type="Ensembl" id="ENSMSIT00000027082.1">
    <property type="protein sequence ID" value="ENSMSIP00000021486.1"/>
    <property type="gene ID" value="ENSMSIG00000017654.1"/>
</dbReference>
<dbReference type="AlphaFoldDB" id="A0A8C6HJM3"/>
<evidence type="ECO:0000259" key="11">
    <source>
        <dbReference type="PROSITE" id="PS50118"/>
    </source>
</evidence>
<evidence type="ECO:0000256" key="10">
    <source>
        <dbReference type="SAM" id="MobiDB-lite"/>
    </source>
</evidence>
<keyword evidence="2" id="KW-0221">Differentiation</keyword>
<evidence type="ECO:0000256" key="1">
    <source>
        <dbReference type="ARBA" id="ARBA00004123"/>
    </source>
</evidence>
<keyword evidence="6" id="KW-0804">Transcription</keyword>
<dbReference type="Pfam" id="PF00505">
    <property type="entry name" value="HMG_box"/>
    <property type="match status" value="1"/>
</dbReference>
<accession>A0A8C6HJM3</accession>
<evidence type="ECO:0000256" key="5">
    <source>
        <dbReference type="ARBA" id="ARBA00023125"/>
    </source>
</evidence>
<feature type="DNA-binding region" description="HMG box" evidence="8">
    <location>
        <begin position="508"/>
        <end position="576"/>
    </location>
</feature>
<evidence type="ECO:0000256" key="2">
    <source>
        <dbReference type="ARBA" id="ARBA00022782"/>
    </source>
</evidence>
<dbReference type="GO" id="GO:0000978">
    <property type="term" value="F:RNA polymerase II cis-regulatory region sequence-specific DNA binding"/>
    <property type="evidence" value="ECO:0007669"/>
    <property type="project" value="TreeGrafter"/>
</dbReference>
<dbReference type="SUPFAM" id="SSF47095">
    <property type="entry name" value="HMG-box"/>
    <property type="match status" value="1"/>
</dbReference>
<feature type="compositionally biased region" description="Acidic residues" evidence="10">
    <location>
        <begin position="679"/>
        <end position="704"/>
    </location>
</feature>
<dbReference type="CDD" id="cd22042">
    <property type="entry name" value="HMG-box_EGL13-like"/>
    <property type="match status" value="1"/>
</dbReference>
<dbReference type="Gene3D" id="1.10.30.10">
    <property type="entry name" value="High mobility group box domain"/>
    <property type="match status" value="1"/>
</dbReference>
<dbReference type="GO" id="GO:0045165">
    <property type="term" value="P:cell fate commitment"/>
    <property type="evidence" value="ECO:0007669"/>
    <property type="project" value="TreeGrafter"/>
</dbReference>
<reference evidence="12" key="2">
    <citation type="submission" date="2025-09" db="UniProtKB">
        <authorList>
            <consortium name="Ensembl"/>
        </authorList>
    </citation>
    <scope>IDENTIFICATION</scope>
</reference>
<sequence>MSSKRPASPYGETDGEVAMVTSRQKVEEEESERLPAFHLPLHEVDGNKVMSSLAPYNSSTSPQKAEEGGRQSGESVSSAALGTPERRKGSLADVVDTLKQRKMEELIKNEPEDTPSIEKLLSKDWKDKLLAMGSGNFGEIKGTPESLAEKERQLMGMINQLTSLREQLLAAHDEQKKLAASQIEKQRQQMELAKQQQEQIARQQQQLLQQQHKINLLQQQIQVQGQLPPLMIPVFPPDQRTLAAAAQQGFLLPPGFSYKAGCSDPYPVQLIPTTMAAAAAATPGLGPLQLQQFYAAQLAAMQVSPGGKLLGLPQGNLGAAVSPTSIHTDKSTNSPPPKSKDEVAQPLNLSAKPKTSDGKSPASPTSPHMPALRINSGAGPLKASLPAALASPSARVSTIGYLNDHDAVTKAIQEARQMKEQLRREQQALDGKVAVVNSIGLSNCRTEKEKTTLESLTQQLAVKQNEEGKFSHGMMDFNMSGDSDGSAGVSESRIYRESRGRGSNEPHIKRPMNAFMVWAKDERRKILQAFPDMHNSNISKILGSRWKAMTNLEKQPYYEEQARLSKQHLEKYPDYKYKPRPKRTCLVDGKKLRIGEYKAIMRNRRQEMRQYFNVGQQAQIPIATAGVVYPGAIAMAGMPSPHLPSEHSSVSSSPEPGMPVIQSTYGAKGEEPHIKEEIQAEDINGEIYEEYDEEEEDPDVDYGSDSENHIAGQAN</sequence>
<protein>
    <submittedName>
        <fullName evidence="12">SRY (sex determining region Y)-box 5</fullName>
    </submittedName>
</protein>
<feature type="compositionally biased region" description="Basic and acidic residues" evidence="10">
    <location>
        <begin position="84"/>
        <end position="93"/>
    </location>
</feature>
<dbReference type="PROSITE" id="PS50118">
    <property type="entry name" value="HMG_BOX_2"/>
    <property type="match status" value="1"/>
</dbReference>
<dbReference type="FunFam" id="1.10.30.10:FF:000003">
    <property type="entry name" value="Putative transcription factor SOX-6"/>
    <property type="match status" value="1"/>
</dbReference>
<feature type="coiled-coil region" evidence="9">
    <location>
        <begin position="147"/>
        <end position="220"/>
    </location>
</feature>
<dbReference type="GO" id="GO:0032332">
    <property type="term" value="P:positive regulation of chondrocyte differentiation"/>
    <property type="evidence" value="ECO:0007669"/>
    <property type="project" value="TreeGrafter"/>
</dbReference>
<evidence type="ECO:0000256" key="7">
    <source>
        <dbReference type="ARBA" id="ARBA00023242"/>
    </source>
</evidence>
<dbReference type="Proteomes" id="UP000694415">
    <property type="component" value="Unplaced"/>
</dbReference>
<proteinExistence type="predicted"/>
<evidence type="ECO:0000313" key="12">
    <source>
        <dbReference type="Ensembl" id="ENSMSIP00000021486.1"/>
    </source>
</evidence>
<evidence type="ECO:0000256" key="9">
    <source>
        <dbReference type="SAM" id="Coils"/>
    </source>
</evidence>
<evidence type="ECO:0000256" key="4">
    <source>
        <dbReference type="ARBA" id="ARBA00023054"/>
    </source>
</evidence>
<feature type="coiled-coil region" evidence="9">
    <location>
        <begin position="405"/>
        <end position="466"/>
    </location>
</feature>
<dbReference type="GO" id="GO:0000981">
    <property type="term" value="F:DNA-binding transcription factor activity, RNA polymerase II-specific"/>
    <property type="evidence" value="ECO:0007669"/>
    <property type="project" value="TreeGrafter"/>
</dbReference>
<feature type="region of interest" description="Disordered" evidence="10">
    <location>
        <begin position="321"/>
        <end position="378"/>
    </location>
</feature>
<keyword evidence="4 9" id="KW-0175">Coiled coil</keyword>
<feature type="region of interest" description="Disordered" evidence="10">
    <location>
        <begin position="1"/>
        <end position="93"/>
    </location>
</feature>
<evidence type="ECO:0000256" key="8">
    <source>
        <dbReference type="PROSITE-ProRule" id="PRU00267"/>
    </source>
</evidence>
<feature type="compositionally biased region" description="Polar residues" evidence="10">
    <location>
        <begin position="54"/>
        <end position="63"/>
    </location>
</feature>
<feature type="compositionally biased region" description="Basic and acidic residues" evidence="10">
    <location>
        <begin position="32"/>
        <end position="46"/>
    </location>
</feature>
<dbReference type="SMART" id="SM00398">
    <property type="entry name" value="HMG"/>
    <property type="match status" value="1"/>
</dbReference>
<dbReference type="InterPro" id="IPR051356">
    <property type="entry name" value="SOX/SOX-like_TF"/>
</dbReference>
<comment type="subcellular location">
    <subcellularLocation>
        <location evidence="1">Nucleus</location>
    </subcellularLocation>
</comment>
<feature type="domain" description="HMG box" evidence="11">
    <location>
        <begin position="508"/>
        <end position="576"/>
    </location>
</feature>
<dbReference type="InterPro" id="IPR036910">
    <property type="entry name" value="HMG_box_dom_sf"/>
</dbReference>
<evidence type="ECO:0000256" key="6">
    <source>
        <dbReference type="ARBA" id="ARBA00023163"/>
    </source>
</evidence>
<dbReference type="GeneTree" id="ENSGT00940000156122"/>
<organism evidence="12 13">
    <name type="scientific">Mus spicilegus</name>
    <name type="common">Mound-building mouse</name>
    <dbReference type="NCBI Taxonomy" id="10103"/>
    <lineage>
        <taxon>Eukaryota</taxon>
        <taxon>Metazoa</taxon>
        <taxon>Chordata</taxon>
        <taxon>Craniata</taxon>
        <taxon>Vertebrata</taxon>
        <taxon>Euteleostomi</taxon>
        <taxon>Mammalia</taxon>
        <taxon>Eutheria</taxon>
        <taxon>Euarchontoglires</taxon>
        <taxon>Glires</taxon>
        <taxon>Rodentia</taxon>
        <taxon>Myomorpha</taxon>
        <taxon>Muroidea</taxon>
        <taxon>Muridae</taxon>
        <taxon>Murinae</taxon>
        <taxon>Mus</taxon>
        <taxon>Mus</taxon>
    </lineage>
</organism>
<keyword evidence="3" id="KW-0805">Transcription regulation</keyword>
<dbReference type="PANTHER" id="PTHR45789:SF3">
    <property type="entry name" value="TRANSCRIPTION FACTOR SOX-5"/>
    <property type="match status" value="1"/>
</dbReference>
<reference evidence="12" key="1">
    <citation type="submission" date="2025-08" db="UniProtKB">
        <authorList>
            <consortium name="Ensembl"/>
        </authorList>
    </citation>
    <scope>IDENTIFICATION</scope>
</reference>
<dbReference type="PANTHER" id="PTHR45789">
    <property type="entry name" value="FI18025P1"/>
    <property type="match status" value="1"/>
</dbReference>
<feature type="region of interest" description="Disordered" evidence="10">
    <location>
        <begin position="660"/>
        <end position="715"/>
    </location>
</feature>